<organism evidence="1 2">
    <name type="scientific">Paludibacterium purpuratum</name>
    <dbReference type="NCBI Taxonomy" id="1144873"/>
    <lineage>
        <taxon>Bacteria</taxon>
        <taxon>Pseudomonadati</taxon>
        <taxon>Pseudomonadota</taxon>
        <taxon>Betaproteobacteria</taxon>
        <taxon>Neisseriales</taxon>
        <taxon>Chromobacteriaceae</taxon>
        <taxon>Paludibacterium</taxon>
    </lineage>
</organism>
<comment type="caution">
    <text evidence="1">The sequence shown here is derived from an EMBL/GenBank/DDBJ whole genome shotgun (WGS) entry which is preliminary data.</text>
</comment>
<dbReference type="AlphaFoldDB" id="A0A4V3DVA3"/>
<evidence type="ECO:0000313" key="2">
    <source>
        <dbReference type="Proteomes" id="UP000295611"/>
    </source>
</evidence>
<sequence length="70" mass="8049">MTETIKYQSPSRPPHEEIRALFVRRLVRERRYDRLLSQVALLGKVLSNVLSNVQSNLSSGATAQVLRRSR</sequence>
<gene>
    <name evidence="1" type="ORF">DFP86_107155</name>
</gene>
<keyword evidence="2" id="KW-1185">Reference proteome</keyword>
<reference evidence="1 2" key="1">
    <citation type="submission" date="2019-03" db="EMBL/GenBank/DDBJ databases">
        <title>Genomic Encyclopedia of Type Strains, Phase III (KMG-III): the genomes of soil and plant-associated and newly described type strains.</title>
        <authorList>
            <person name="Whitman W."/>
        </authorList>
    </citation>
    <scope>NUCLEOTIDE SEQUENCE [LARGE SCALE GENOMIC DNA]</scope>
    <source>
        <strain evidence="1 2">CECT 8976</strain>
    </source>
</reference>
<dbReference type="EMBL" id="SNZP01000007">
    <property type="protein sequence ID" value="TDR79789.1"/>
    <property type="molecule type" value="Genomic_DNA"/>
</dbReference>
<name>A0A4V3DVA3_9NEIS</name>
<dbReference type="Proteomes" id="UP000295611">
    <property type="component" value="Unassembled WGS sequence"/>
</dbReference>
<protein>
    <submittedName>
        <fullName evidence="1">Uncharacterized protein</fullName>
    </submittedName>
</protein>
<proteinExistence type="predicted"/>
<accession>A0A4V3DVA3</accession>
<evidence type="ECO:0000313" key="1">
    <source>
        <dbReference type="EMBL" id="TDR79789.1"/>
    </source>
</evidence>
<dbReference type="RefSeq" id="WP_133680829.1">
    <property type="nucleotide sequence ID" value="NZ_SNZP01000007.1"/>
</dbReference>